<dbReference type="SUPFAM" id="SSF88645">
    <property type="entry name" value="ssDNA viruses"/>
    <property type="match status" value="1"/>
</dbReference>
<dbReference type="InterPro" id="IPR003433">
    <property type="entry name" value="Capsid_VP4_densovirus"/>
</dbReference>
<evidence type="ECO:0000256" key="1">
    <source>
        <dbReference type="ARBA" id="ARBA00004328"/>
    </source>
</evidence>
<dbReference type="Pfam" id="PF08398">
    <property type="entry name" value="Phospholip_A2_4"/>
    <property type="match status" value="1"/>
</dbReference>
<reference evidence="7" key="1">
    <citation type="submission" date="2020-07" db="EMBL/GenBank/DDBJ databases">
        <title>Diversity of sea star-associated densoviruses and transcribed endogenized viral elements of densovirus origin.</title>
        <authorList>
            <person name="Jackson E.W."/>
            <person name="Hewson I."/>
        </authorList>
    </citation>
    <scope>NUCLEOTIDE SEQUENCE</scope>
</reference>
<keyword evidence="2" id="KW-1140">T=1 icosahedral capsid protein</keyword>
<evidence type="ECO:0000313" key="7">
    <source>
        <dbReference type="EMBL" id="QOD39580.1"/>
    </source>
</evidence>
<dbReference type="InterPro" id="IPR016184">
    <property type="entry name" value="Capsid/spike_ssDNA_virus"/>
</dbReference>
<dbReference type="GO" id="GO:0005198">
    <property type="term" value="F:structural molecule activity"/>
    <property type="evidence" value="ECO:0007669"/>
    <property type="project" value="InterPro"/>
</dbReference>
<feature type="domain" description="Phospholipase A2-like" evidence="6">
    <location>
        <begin position="141"/>
        <end position="195"/>
    </location>
</feature>
<accession>A0A7L7YQK8</accession>
<feature type="compositionally biased region" description="Low complexity" evidence="5">
    <location>
        <begin position="320"/>
        <end position="332"/>
    </location>
</feature>
<dbReference type="EMBL" id="MT733044">
    <property type="protein sequence ID" value="QOD39580.1"/>
    <property type="molecule type" value="Genomic_DNA"/>
</dbReference>
<comment type="subcellular location">
    <subcellularLocation>
        <location evidence="1">Virion</location>
    </subcellularLocation>
</comment>
<feature type="compositionally biased region" description="Low complexity" evidence="5">
    <location>
        <begin position="376"/>
        <end position="393"/>
    </location>
</feature>
<keyword evidence="3" id="KW-0167">Capsid protein</keyword>
<dbReference type="InterPro" id="IPR013607">
    <property type="entry name" value="Phospholipase_A2-like"/>
</dbReference>
<evidence type="ECO:0000256" key="2">
    <source>
        <dbReference type="ARBA" id="ARBA00022431"/>
    </source>
</evidence>
<organism evidence="7">
    <name type="scientific">uncultured densovirus</name>
    <dbReference type="NCBI Taxonomy" id="748192"/>
    <lineage>
        <taxon>Viruses</taxon>
        <taxon>Monodnaviria</taxon>
        <taxon>Shotokuvirae</taxon>
        <taxon>Cossaviricota</taxon>
        <taxon>Quintoviricetes</taxon>
        <taxon>Piccovirales</taxon>
        <taxon>Parvoviridae</taxon>
        <taxon>Densovirinae</taxon>
        <taxon>environmental samples</taxon>
    </lineage>
</organism>
<feature type="compositionally biased region" description="Gly residues" evidence="5">
    <location>
        <begin position="419"/>
        <end position="434"/>
    </location>
</feature>
<dbReference type="GO" id="GO:0039615">
    <property type="term" value="C:T=1 icosahedral viral capsid"/>
    <property type="evidence" value="ECO:0007669"/>
    <property type="project" value="UniProtKB-KW"/>
</dbReference>
<name>A0A7L7YQK8_9VIRU</name>
<evidence type="ECO:0000256" key="4">
    <source>
        <dbReference type="ARBA" id="ARBA00022844"/>
    </source>
</evidence>
<gene>
    <name evidence="7" type="primary">VP</name>
</gene>
<evidence type="ECO:0000259" key="6">
    <source>
        <dbReference type="Pfam" id="PF08398"/>
    </source>
</evidence>
<dbReference type="Pfam" id="PF02336">
    <property type="entry name" value="Denso_VP4"/>
    <property type="match status" value="1"/>
</dbReference>
<feature type="region of interest" description="Disordered" evidence="5">
    <location>
        <begin position="317"/>
        <end position="394"/>
    </location>
</feature>
<keyword evidence="4" id="KW-0946">Virion</keyword>
<feature type="region of interest" description="Disordered" evidence="5">
    <location>
        <begin position="414"/>
        <end position="449"/>
    </location>
</feature>
<feature type="region of interest" description="Disordered" evidence="5">
    <location>
        <begin position="847"/>
        <end position="883"/>
    </location>
</feature>
<sequence>MSDSFELVRRVVGQGGRVQYEVRNAFGEFRPTGFSRGQAIELAEDNILSDIGNGLYGVEEVNHLIDTNPEYIGALDDIELNVLSETTPLVASTGGAAAVGGSGSAAGSVALGAAVIGTGVAAGVGLNVATNWGTDDYNPSPGRHYLGPGNTLHGKTPVDSADAIARYHDELYQVAVSTGDVSRADIIAIDQFKRDYEETGNWGSFLGRFGLTLKKAFEDKFGVQYPSGLPTHHLSVSGMPPPGIRRIRPSVSPEENLFLDANFLSMRTNQQTYWLAQWNRARVARGLPRVNPPHGLNINVTQRPWHGADNTAIEYHDAFPGTPSSTTPSTPSGKRRNLPEDIEGLPGFESVTSAPKRPRVDPPRAIGEAGPSGINTSTPGTIPSTTPMPGPTTRNMAREAANLEDAPAMEVDGLAAAGGVPGGGGTSSSGGFDGAQGPDPYINSTRYSSSGGTQSFTCTHLMNMWALPQVLINPTANVEGPMWATTCLGEIPWNRISSYMSKNTFDNMLQPGSRLLSAHMKVQHITATTQFETGGAESQTSSTNNAKICWMATDIEAKMRGGKTKKLTIGTDMKPTAVATPVPGDFPKYQWGGTQADADWNSTKIPGVVTNIPYYNLNYFCVYQPNKARCIAQGFDKDNAPGWEALTSFVTMTNMNDHSWSNVYETSYDFKSAPIGRLNTMELQLGRYENLQGSGDTYKMTTNQQALLVNLNPSTSEKSYSILPTRPEYTSYVTYDGLMEQGAVNSSNCGSSYPARQPTFHIGIQAIDKLKVNLATPRADSFVVGKASFAVTLTLKVQLPSRPNRYTAPMYPNVTIENRLEGVNRVILDEYDEAQFITNNHQNVATPTARGEEEEEIVAQPPTASGISRPPKRVRPNNHFTTN</sequence>
<evidence type="ECO:0000256" key="3">
    <source>
        <dbReference type="ARBA" id="ARBA00022561"/>
    </source>
</evidence>
<proteinExistence type="predicted"/>
<protein>
    <submittedName>
        <fullName evidence="7">VP</fullName>
    </submittedName>
</protein>
<evidence type="ECO:0000256" key="5">
    <source>
        <dbReference type="SAM" id="MobiDB-lite"/>
    </source>
</evidence>